<evidence type="ECO:0000313" key="2">
    <source>
        <dbReference type="Proteomes" id="UP000692954"/>
    </source>
</evidence>
<name>A0A8S1R9J8_9CILI</name>
<evidence type="ECO:0000313" key="1">
    <source>
        <dbReference type="EMBL" id="CAD8123819.1"/>
    </source>
</evidence>
<sequence>MTQQANKPFYSIHMSKKHEYLFNLDKQQILRYWEIFCYPKKNLVANYL</sequence>
<gene>
    <name evidence="1" type="ORF">PSON_ATCC_30995.1.T1470095</name>
</gene>
<keyword evidence="2" id="KW-1185">Reference proteome</keyword>
<dbReference type="AlphaFoldDB" id="A0A8S1R9J8"/>
<reference evidence="1" key="1">
    <citation type="submission" date="2021-01" db="EMBL/GenBank/DDBJ databases">
        <authorList>
            <consortium name="Genoscope - CEA"/>
            <person name="William W."/>
        </authorList>
    </citation>
    <scope>NUCLEOTIDE SEQUENCE</scope>
</reference>
<protein>
    <submittedName>
        <fullName evidence="1">Uncharacterized protein</fullName>
    </submittedName>
</protein>
<accession>A0A8S1R9J8</accession>
<comment type="caution">
    <text evidence="1">The sequence shown here is derived from an EMBL/GenBank/DDBJ whole genome shotgun (WGS) entry which is preliminary data.</text>
</comment>
<dbReference type="EMBL" id="CAJJDN010000147">
    <property type="protein sequence ID" value="CAD8123819.1"/>
    <property type="molecule type" value="Genomic_DNA"/>
</dbReference>
<organism evidence="1 2">
    <name type="scientific">Paramecium sonneborni</name>
    <dbReference type="NCBI Taxonomy" id="65129"/>
    <lineage>
        <taxon>Eukaryota</taxon>
        <taxon>Sar</taxon>
        <taxon>Alveolata</taxon>
        <taxon>Ciliophora</taxon>
        <taxon>Intramacronucleata</taxon>
        <taxon>Oligohymenophorea</taxon>
        <taxon>Peniculida</taxon>
        <taxon>Parameciidae</taxon>
        <taxon>Paramecium</taxon>
    </lineage>
</organism>
<proteinExistence type="predicted"/>
<dbReference type="Proteomes" id="UP000692954">
    <property type="component" value="Unassembled WGS sequence"/>
</dbReference>